<dbReference type="RefSeq" id="WP_185536143.1">
    <property type="nucleotide sequence ID" value="NZ_JAARXI010000006.1"/>
</dbReference>
<dbReference type="GO" id="GO:0016616">
    <property type="term" value="F:oxidoreductase activity, acting on the CH-OH group of donors, NAD or NADP as acceptor"/>
    <property type="evidence" value="ECO:0007669"/>
    <property type="project" value="TreeGrafter"/>
</dbReference>
<dbReference type="InterPro" id="IPR020904">
    <property type="entry name" value="Sc_DH/Rdtase_CS"/>
</dbReference>
<evidence type="ECO:0000256" key="2">
    <source>
        <dbReference type="ARBA" id="ARBA00023002"/>
    </source>
</evidence>
<dbReference type="PROSITE" id="PS00061">
    <property type="entry name" value="ADH_SHORT"/>
    <property type="match status" value="1"/>
</dbReference>
<dbReference type="GO" id="GO:0006633">
    <property type="term" value="P:fatty acid biosynthetic process"/>
    <property type="evidence" value="ECO:0007669"/>
    <property type="project" value="TreeGrafter"/>
</dbReference>
<dbReference type="AlphaFoldDB" id="A0A7X0YNX3"/>
<dbReference type="InterPro" id="IPR002347">
    <property type="entry name" value="SDR_fam"/>
</dbReference>
<protein>
    <submittedName>
        <fullName evidence="4">SDR family oxidoreductase</fullName>
    </submittedName>
</protein>
<dbReference type="SUPFAM" id="SSF51735">
    <property type="entry name" value="NAD(P)-binding Rossmann-fold domains"/>
    <property type="match status" value="1"/>
</dbReference>
<dbReference type="Pfam" id="PF00106">
    <property type="entry name" value="adh_short"/>
    <property type="match status" value="1"/>
</dbReference>
<evidence type="ECO:0000313" key="5">
    <source>
        <dbReference type="Proteomes" id="UP000529446"/>
    </source>
</evidence>
<sequence length="262" mass="28054">MDWLNLEGKVAIVTGGSSGIGAAIVEELCAQGVSVINADIQDGKLEHENLLFIETDVTSQESVRNVVQKTVDMFGKVDCLVNNAGINIPALLVDLEGKHEIDDILFEKTIRVNQKGVYLMSQQVGKHLAKQGNGTIINMSSESGLEGSEGQSIYASTKAAVNSLTRSWAKELGKKGVRVVGIAPGIMEETGLRTLAYEEALAYTRNMTVDDLRKGYSKTSTIPLGRSGKLKEVADMVVYLMSDKASYVSGVTINIAGGKTRG</sequence>
<dbReference type="PRINTS" id="PR00081">
    <property type="entry name" value="GDHRDH"/>
</dbReference>
<dbReference type="NCBIfam" id="NF004817">
    <property type="entry name" value="PRK06171.1"/>
    <property type="match status" value="1"/>
</dbReference>
<dbReference type="GO" id="GO:0048038">
    <property type="term" value="F:quinone binding"/>
    <property type="evidence" value="ECO:0007669"/>
    <property type="project" value="TreeGrafter"/>
</dbReference>
<dbReference type="CDD" id="cd05233">
    <property type="entry name" value="SDR_c"/>
    <property type="match status" value="1"/>
</dbReference>
<dbReference type="GO" id="GO:0008206">
    <property type="term" value="P:bile acid metabolic process"/>
    <property type="evidence" value="ECO:0007669"/>
    <property type="project" value="UniProtKB-ARBA"/>
</dbReference>
<dbReference type="PANTHER" id="PTHR42760:SF133">
    <property type="entry name" value="3-OXOACYL-[ACYL-CARRIER-PROTEIN] REDUCTASE"/>
    <property type="match status" value="1"/>
</dbReference>
<name>A0A7X0YNX3_9LIST</name>
<reference evidence="4 5" key="1">
    <citation type="submission" date="2020-03" db="EMBL/GenBank/DDBJ databases">
        <title>Soil Listeria distribution.</title>
        <authorList>
            <person name="Liao J."/>
            <person name="Wiedmann M."/>
        </authorList>
    </citation>
    <scope>NUCLEOTIDE SEQUENCE [LARGE SCALE GENOMIC DNA]</scope>
    <source>
        <strain evidence="4 5">FSL L7-0360</strain>
    </source>
</reference>
<organism evidence="4 5">
    <name type="scientific">Listeria booriae</name>
    <dbReference type="NCBI Taxonomy" id="1552123"/>
    <lineage>
        <taxon>Bacteria</taxon>
        <taxon>Bacillati</taxon>
        <taxon>Bacillota</taxon>
        <taxon>Bacilli</taxon>
        <taxon>Bacillales</taxon>
        <taxon>Listeriaceae</taxon>
        <taxon>Listeria</taxon>
    </lineage>
</organism>
<proteinExistence type="inferred from homology"/>
<dbReference type="Proteomes" id="UP000529446">
    <property type="component" value="Unassembled WGS sequence"/>
</dbReference>
<evidence type="ECO:0000256" key="1">
    <source>
        <dbReference type="ARBA" id="ARBA00006484"/>
    </source>
</evidence>
<keyword evidence="2" id="KW-0560">Oxidoreductase</keyword>
<dbReference type="PANTHER" id="PTHR42760">
    <property type="entry name" value="SHORT-CHAIN DEHYDROGENASES/REDUCTASES FAMILY MEMBER"/>
    <property type="match status" value="1"/>
</dbReference>
<evidence type="ECO:0000313" key="4">
    <source>
        <dbReference type="EMBL" id="MBC2117303.1"/>
    </source>
</evidence>
<comment type="similarity">
    <text evidence="1 3">Belongs to the short-chain dehydrogenases/reductases (SDR) family.</text>
</comment>
<dbReference type="InterPro" id="IPR036291">
    <property type="entry name" value="NAD(P)-bd_dom_sf"/>
</dbReference>
<dbReference type="EMBL" id="JAARXI010000006">
    <property type="protein sequence ID" value="MBC2117303.1"/>
    <property type="molecule type" value="Genomic_DNA"/>
</dbReference>
<comment type="caution">
    <text evidence="4">The sequence shown here is derived from an EMBL/GenBank/DDBJ whole genome shotgun (WGS) entry which is preliminary data.</text>
</comment>
<accession>A0A7X0YNX3</accession>
<dbReference type="FunFam" id="3.40.50.720:FF:000084">
    <property type="entry name" value="Short-chain dehydrogenase reductase"/>
    <property type="match status" value="1"/>
</dbReference>
<evidence type="ECO:0000256" key="3">
    <source>
        <dbReference type="RuleBase" id="RU000363"/>
    </source>
</evidence>
<gene>
    <name evidence="4" type="ORF">HCB06_11810</name>
</gene>
<dbReference type="Gene3D" id="3.40.50.720">
    <property type="entry name" value="NAD(P)-binding Rossmann-like Domain"/>
    <property type="match status" value="1"/>
</dbReference>
<dbReference type="PRINTS" id="PR00080">
    <property type="entry name" value="SDRFAMILY"/>
</dbReference>